<keyword evidence="7" id="KW-1185">Reference proteome</keyword>
<evidence type="ECO:0000256" key="3">
    <source>
        <dbReference type="ARBA" id="ARBA00022833"/>
    </source>
</evidence>
<dbReference type="Proteomes" id="UP000694941">
    <property type="component" value="Unplaced"/>
</dbReference>
<dbReference type="Pfam" id="PF05485">
    <property type="entry name" value="THAP"/>
    <property type="match status" value="1"/>
</dbReference>
<keyword evidence="1" id="KW-0479">Metal-binding</keyword>
<gene>
    <name evidence="8" type="primary">LOC106475972</name>
</gene>
<evidence type="ECO:0000256" key="2">
    <source>
        <dbReference type="ARBA" id="ARBA00022771"/>
    </source>
</evidence>
<dbReference type="InterPro" id="IPR006612">
    <property type="entry name" value="THAP_Znf"/>
</dbReference>
<organism evidence="7 8">
    <name type="scientific">Limulus polyphemus</name>
    <name type="common">Atlantic horseshoe crab</name>
    <dbReference type="NCBI Taxonomy" id="6850"/>
    <lineage>
        <taxon>Eukaryota</taxon>
        <taxon>Metazoa</taxon>
        <taxon>Ecdysozoa</taxon>
        <taxon>Arthropoda</taxon>
        <taxon>Chelicerata</taxon>
        <taxon>Merostomata</taxon>
        <taxon>Xiphosura</taxon>
        <taxon>Limulidae</taxon>
        <taxon>Limulus</taxon>
    </lineage>
</organism>
<evidence type="ECO:0000256" key="5">
    <source>
        <dbReference type="PROSITE-ProRule" id="PRU00309"/>
    </source>
</evidence>
<reference evidence="8" key="1">
    <citation type="submission" date="2025-08" db="UniProtKB">
        <authorList>
            <consortium name="RefSeq"/>
        </authorList>
    </citation>
    <scope>IDENTIFICATION</scope>
    <source>
        <tissue evidence="8">Muscle</tissue>
    </source>
</reference>
<dbReference type="RefSeq" id="XP_013792102.1">
    <property type="nucleotide sequence ID" value="XM_013936648.2"/>
</dbReference>
<evidence type="ECO:0000256" key="1">
    <source>
        <dbReference type="ARBA" id="ARBA00022723"/>
    </source>
</evidence>
<keyword evidence="4 5" id="KW-0238">DNA-binding</keyword>
<dbReference type="Gene3D" id="6.20.210.20">
    <property type="entry name" value="THAP domain"/>
    <property type="match status" value="1"/>
</dbReference>
<dbReference type="InterPro" id="IPR038441">
    <property type="entry name" value="THAP_Znf_sf"/>
</dbReference>
<accession>A0ABM1C0I3</accession>
<dbReference type="SUPFAM" id="SSF57716">
    <property type="entry name" value="Glucocorticoid receptor-like (DNA-binding domain)"/>
    <property type="match status" value="1"/>
</dbReference>
<evidence type="ECO:0000313" key="7">
    <source>
        <dbReference type="Proteomes" id="UP000694941"/>
    </source>
</evidence>
<dbReference type="PANTHER" id="PTHR46600">
    <property type="entry name" value="THAP DOMAIN-CONTAINING"/>
    <property type="match status" value="1"/>
</dbReference>
<dbReference type="SMART" id="SM00980">
    <property type="entry name" value="THAP"/>
    <property type="match status" value="1"/>
</dbReference>
<dbReference type="PROSITE" id="PS50950">
    <property type="entry name" value="ZF_THAP"/>
    <property type="match status" value="1"/>
</dbReference>
<sequence length="132" mass="15101">MPQCCVPMCTNRSELNPELSFYRFPADDKEKKHWLQAIRRKDFTPTCNSRVCSWHFPDGKSAGPSKFKWNEKNSFIYTVPEKRKKRKLKKLAKDIYGGQGPLDNPLMLLASVAASVQEDTRSSPTSSVSFEI</sequence>
<evidence type="ECO:0000259" key="6">
    <source>
        <dbReference type="PROSITE" id="PS50950"/>
    </source>
</evidence>
<dbReference type="PANTHER" id="PTHR46600:SF11">
    <property type="entry name" value="THAP DOMAIN-CONTAINING PROTEIN 10"/>
    <property type="match status" value="1"/>
</dbReference>
<keyword evidence="3" id="KW-0862">Zinc</keyword>
<protein>
    <submittedName>
        <fullName evidence="8">THAP domain-containing protein 1-like</fullName>
    </submittedName>
</protein>
<name>A0ABM1C0I3_LIMPO</name>
<proteinExistence type="predicted"/>
<evidence type="ECO:0000313" key="8">
    <source>
        <dbReference type="RefSeq" id="XP_013792102.1"/>
    </source>
</evidence>
<keyword evidence="2 5" id="KW-0863">Zinc-finger</keyword>
<evidence type="ECO:0000256" key="4">
    <source>
        <dbReference type="ARBA" id="ARBA00023125"/>
    </source>
</evidence>
<dbReference type="InterPro" id="IPR026516">
    <property type="entry name" value="THAP1/10"/>
</dbReference>
<dbReference type="GeneID" id="106475972"/>
<feature type="domain" description="THAP-type" evidence="6">
    <location>
        <begin position="1"/>
        <end position="76"/>
    </location>
</feature>